<reference evidence="2 3" key="1">
    <citation type="submission" date="2020-08" db="EMBL/GenBank/DDBJ databases">
        <title>Sequencing the genomes of 1000 actinobacteria strains.</title>
        <authorList>
            <person name="Klenk H.-P."/>
        </authorList>
    </citation>
    <scope>NUCLEOTIDE SEQUENCE [LARGE SCALE GENOMIC DNA]</scope>
    <source>
        <strain evidence="2 3">DSM 44786</strain>
    </source>
</reference>
<name>A0A7W7WEY8_9ACTN</name>
<dbReference type="GO" id="GO:0016301">
    <property type="term" value="F:kinase activity"/>
    <property type="evidence" value="ECO:0007669"/>
    <property type="project" value="UniProtKB-KW"/>
</dbReference>
<accession>A0A7W7WEY8</accession>
<comment type="caution">
    <text evidence="2">The sequence shown here is derived from an EMBL/GenBank/DDBJ whole genome shotgun (WGS) entry which is preliminary data.</text>
</comment>
<keyword evidence="2" id="KW-0418">Kinase</keyword>
<dbReference type="Proteomes" id="UP000573327">
    <property type="component" value="Unassembled WGS sequence"/>
</dbReference>
<organism evidence="2 3">
    <name type="scientific">Kitasatospora gansuensis</name>
    <dbReference type="NCBI Taxonomy" id="258050"/>
    <lineage>
        <taxon>Bacteria</taxon>
        <taxon>Bacillati</taxon>
        <taxon>Actinomycetota</taxon>
        <taxon>Actinomycetes</taxon>
        <taxon>Kitasatosporales</taxon>
        <taxon>Streptomycetaceae</taxon>
        <taxon>Kitasatospora</taxon>
    </lineage>
</organism>
<gene>
    <name evidence="2" type="ORF">F4556_000221</name>
</gene>
<sequence>MHETVSPGPVRTAPAGPRVPGQPRGSRTPRGLEPLRPHGLHDLRPGPTPAALQYPADDLVVVSGLPGSGKSTLMRRCAKAPVIDSQQSREHWAARLPGWLPYALYRPLVRLRHYRRLRRALLTGGPLVVHDCGTLPWVRDWLSRTAARQGRRLHLIVLDSSPLQAKQGQRARGRRVSAYAFARHRWATARLHAGLAASAGPVDGCASTVVLSRPGALELQRINFGERRCA</sequence>
<evidence type="ECO:0000256" key="1">
    <source>
        <dbReference type="SAM" id="MobiDB-lite"/>
    </source>
</evidence>
<dbReference type="SUPFAM" id="SSF52540">
    <property type="entry name" value="P-loop containing nucleoside triphosphate hydrolases"/>
    <property type="match status" value="1"/>
</dbReference>
<dbReference type="EMBL" id="JACHJR010000001">
    <property type="protein sequence ID" value="MBB4944686.1"/>
    <property type="molecule type" value="Genomic_DNA"/>
</dbReference>
<keyword evidence="3" id="KW-1185">Reference proteome</keyword>
<evidence type="ECO:0000313" key="3">
    <source>
        <dbReference type="Proteomes" id="UP000573327"/>
    </source>
</evidence>
<dbReference type="Gene3D" id="3.40.50.300">
    <property type="entry name" value="P-loop containing nucleotide triphosphate hydrolases"/>
    <property type="match status" value="1"/>
</dbReference>
<feature type="compositionally biased region" description="Basic and acidic residues" evidence="1">
    <location>
        <begin position="33"/>
        <end position="44"/>
    </location>
</feature>
<keyword evidence="2" id="KW-0808">Transferase</keyword>
<protein>
    <submittedName>
        <fullName evidence="2">Putative kinase</fullName>
    </submittedName>
</protein>
<proteinExistence type="predicted"/>
<dbReference type="Pfam" id="PF13671">
    <property type="entry name" value="AAA_33"/>
    <property type="match status" value="1"/>
</dbReference>
<dbReference type="RefSeq" id="WP_376775641.1">
    <property type="nucleotide sequence ID" value="NZ_JACHJR010000001.1"/>
</dbReference>
<dbReference type="AlphaFoldDB" id="A0A7W7WEY8"/>
<evidence type="ECO:0000313" key="2">
    <source>
        <dbReference type="EMBL" id="MBB4944686.1"/>
    </source>
</evidence>
<dbReference type="InterPro" id="IPR027417">
    <property type="entry name" value="P-loop_NTPase"/>
</dbReference>
<feature type="region of interest" description="Disordered" evidence="1">
    <location>
        <begin position="1"/>
        <end position="49"/>
    </location>
</feature>